<dbReference type="SUPFAM" id="SSF56059">
    <property type="entry name" value="Glutathione synthetase ATP-binding domain-like"/>
    <property type="match status" value="1"/>
</dbReference>
<dbReference type="RefSeq" id="WP_191162454.1">
    <property type="nucleotide sequence ID" value="NZ_JACXAI010000052.1"/>
</dbReference>
<evidence type="ECO:0000313" key="3">
    <source>
        <dbReference type="EMBL" id="MBD1383360.1"/>
    </source>
</evidence>
<name>A0A926RZZ5_9BACI</name>
<keyword evidence="1" id="KW-0547">Nucleotide-binding</keyword>
<dbReference type="AlphaFoldDB" id="A0A926RZZ5"/>
<dbReference type="GO" id="GO:0005524">
    <property type="term" value="F:ATP binding"/>
    <property type="evidence" value="ECO:0007669"/>
    <property type="project" value="UniProtKB-UniRule"/>
</dbReference>
<dbReference type="GO" id="GO:0046872">
    <property type="term" value="F:metal ion binding"/>
    <property type="evidence" value="ECO:0007669"/>
    <property type="project" value="InterPro"/>
</dbReference>
<reference evidence="3" key="1">
    <citation type="submission" date="2020-09" db="EMBL/GenBank/DDBJ databases">
        <title>A novel bacterium of genus Bacillus, isolated from South China Sea.</title>
        <authorList>
            <person name="Huang H."/>
            <person name="Mo K."/>
            <person name="Hu Y."/>
        </authorList>
    </citation>
    <scope>NUCLEOTIDE SEQUENCE</scope>
    <source>
        <strain evidence="3">IB182487</strain>
    </source>
</reference>
<dbReference type="Pfam" id="PF14398">
    <property type="entry name" value="ATPgrasp_YheCD"/>
    <property type="match status" value="1"/>
</dbReference>
<accession>A0A926RZZ5</accession>
<proteinExistence type="predicted"/>
<keyword evidence="1" id="KW-0067">ATP-binding</keyword>
<keyword evidence="4" id="KW-1185">Reference proteome</keyword>
<dbReference type="InterPro" id="IPR026838">
    <property type="entry name" value="YheC/D"/>
</dbReference>
<feature type="domain" description="ATP-grasp" evidence="2">
    <location>
        <begin position="119"/>
        <end position="340"/>
    </location>
</feature>
<organism evidence="3 4">
    <name type="scientific">Metabacillus arenae</name>
    <dbReference type="NCBI Taxonomy" id="2771434"/>
    <lineage>
        <taxon>Bacteria</taxon>
        <taxon>Bacillati</taxon>
        <taxon>Bacillota</taxon>
        <taxon>Bacilli</taxon>
        <taxon>Bacillales</taxon>
        <taxon>Bacillaceae</taxon>
        <taxon>Metabacillus</taxon>
    </lineage>
</organism>
<dbReference type="PROSITE" id="PS50975">
    <property type="entry name" value="ATP_GRASP"/>
    <property type="match status" value="1"/>
</dbReference>
<protein>
    <submittedName>
        <fullName evidence="3">YheC/YheD family protein</fullName>
    </submittedName>
</protein>
<gene>
    <name evidence="3" type="ORF">IC621_24545</name>
</gene>
<dbReference type="EMBL" id="JACXAI010000052">
    <property type="protein sequence ID" value="MBD1383360.1"/>
    <property type="molecule type" value="Genomic_DNA"/>
</dbReference>
<evidence type="ECO:0000259" key="2">
    <source>
        <dbReference type="PROSITE" id="PS50975"/>
    </source>
</evidence>
<dbReference type="Proteomes" id="UP000626844">
    <property type="component" value="Unassembled WGS sequence"/>
</dbReference>
<evidence type="ECO:0000313" key="4">
    <source>
        <dbReference type="Proteomes" id="UP000626844"/>
    </source>
</evidence>
<comment type="caution">
    <text evidence="3">The sequence shown here is derived from an EMBL/GenBank/DDBJ whole genome shotgun (WGS) entry which is preliminary data.</text>
</comment>
<dbReference type="InterPro" id="IPR011761">
    <property type="entry name" value="ATP-grasp"/>
</dbReference>
<sequence length="348" mass="39721">MTAEQPFPIIGILAGVSKKNKLFHGEAVSFKNLQKQIQLKGGLCFVFTMENMMNGFIYSFAKGQWAKVTVPIPHVVYNRVPTRDEEESEQFKEKLQILKKHSTIVNPSFFNKWTTHQILSLNPKIHPYLPNAAPLTDSECFFSMLDQFGSLYLKPVNESKGKGILKVTQKNNDYFIENKRQRSSSLTKEALWKKIESVTYNSSYMMQETISSDLIDSKKYDVRILAVNNGNKFSIAGMGLRVSNGHSIVTHVPNGGTIASIKKIEKKIRQIELQNLMNEVGNTLIENLGTLAEFSIDLGIDCDCSYFIYEVNSKPMVFDEGDIQAKRYKDLYNFFYKEAQKQTNLFNK</sequence>
<evidence type="ECO:0000256" key="1">
    <source>
        <dbReference type="PROSITE-ProRule" id="PRU00409"/>
    </source>
</evidence>